<feature type="region of interest" description="Disordered" evidence="4">
    <location>
        <begin position="127"/>
        <end position="226"/>
    </location>
</feature>
<reference evidence="7" key="1">
    <citation type="journal article" date="2019" name="Int. J. Syst. Evol. Microbiol.">
        <title>The Global Catalogue of Microorganisms (GCM) 10K type strain sequencing project: providing services to taxonomists for standard genome sequencing and annotation.</title>
        <authorList>
            <consortium name="The Broad Institute Genomics Platform"/>
            <consortium name="The Broad Institute Genome Sequencing Center for Infectious Disease"/>
            <person name="Wu L."/>
            <person name="Ma J."/>
        </authorList>
    </citation>
    <scope>NUCLEOTIDE SEQUENCE [LARGE SCALE GENOMIC DNA]</scope>
    <source>
        <strain evidence="7">R28</strain>
    </source>
</reference>
<keyword evidence="2 5" id="KW-0732">Signal</keyword>
<evidence type="ECO:0000256" key="1">
    <source>
        <dbReference type="ARBA" id="ARBA00022448"/>
    </source>
</evidence>
<dbReference type="EMBL" id="JBHUHQ010000009">
    <property type="protein sequence ID" value="MFD2043480.1"/>
    <property type="molecule type" value="Genomic_DNA"/>
</dbReference>
<dbReference type="Proteomes" id="UP001597383">
    <property type="component" value="Unassembled WGS sequence"/>
</dbReference>
<dbReference type="InterPro" id="IPR006129">
    <property type="entry name" value="AdhesinB"/>
</dbReference>
<evidence type="ECO:0000256" key="5">
    <source>
        <dbReference type="SAM" id="SignalP"/>
    </source>
</evidence>
<evidence type="ECO:0000313" key="6">
    <source>
        <dbReference type="EMBL" id="MFD2043480.1"/>
    </source>
</evidence>
<dbReference type="Gene3D" id="3.40.50.1980">
    <property type="entry name" value="Nitrogenase molybdenum iron protein domain"/>
    <property type="match status" value="3"/>
</dbReference>
<evidence type="ECO:0000256" key="3">
    <source>
        <dbReference type="RuleBase" id="RU003512"/>
    </source>
</evidence>
<accession>A0ABW4VY72</accession>
<dbReference type="InterPro" id="IPR006128">
    <property type="entry name" value="Lipoprotein_PsaA-like"/>
</dbReference>
<comment type="caution">
    <text evidence="6">The sequence shown here is derived from an EMBL/GenBank/DDBJ whole genome shotgun (WGS) entry which is preliminary data.</text>
</comment>
<organism evidence="6 7">
    <name type="scientific">Ornithinibacillus salinisoli</name>
    <dbReference type="NCBI Taxonomy" id="1848459"/>
    <lineage>
        <taxon>Bacteria</taxon>
        <taxon>Bacillati</taxon>
        <taxon>Bacillota</taxon>
        <taxon>Bacilli</taxon>
        <taxon>Bacillales</taxon>
        <taxon>Bacillaceae</taxon>
        <taxon>Ornithinibacillus</taxon>
    </lineage>
</organism>
<dbReference type="PRINTS" id="PR00690">
    <property type="entry name" value="ADHESNFAMILY"/>
</dbReference>
<sequence>MKYLATLFGILLLSLFLVACTSQTESSQDEDKAAVEEALTIYTTLYPLQDFAEKIGGSYVKVESIIPPGSDSHTYEPTSKEMVEIAKGDVFIYNGLGMETYAEKISSALENEDVLIVEATTDIETIEHSHDHSENTEDDGHDHEHGDDAETEDHGHDHEHGDDADAEDHDHDHEHGENADADEHEHDHEHGENADAEDHDHEHGEDNADEDKDHEHDHAHGDLDPHIWLDPYRSIKLAENIKNALVELMPEAAEEFEQNYESLKTELEKLDQDFHTLVDSKSNPEMIVSHAAYGYWEDTYGIHQIPIAGLSSSDEPSQKDLIEIVNLAKEKEINYIVFEQNVSPKVAEVIQEEINAEAIQLHNLSVLTDEDIENGEDYFSLMKRNLENLDKVLR</sequence>
<protein>
    <submittedName>
        <fullName evidence="6">Metal ABC transporter solute-binding protein, Zn/Mn family</fullName>
    </submittedName>
</protein>
<dbReference type="PRINTS" id="PR00691">
    <property type="entry name" value="ADHESINB"/>
</dbReference>
<feature type="signal peptide" evidence="5">
    <location>
        <begin position="1"/>
        <end position="19"/>
    </location>
</feature>
<evidence type="ECO:0000256" key="2">
    <source>
        <dbReference type="ARBA" id="ARBA00022729"/>
    </source>
</evidence>
<dbReference type="Pfam" id="PF01297">
    <property type="entry name" value="ZnuA"/>
    <property type="match status" value="1"/>
</dbReference>
<dbReference type="PROSITE" id="PS51257">
    <property type="entry name" value="PROKAR_LIPOPROTEIN"/>
    <property type="match status" value="1"/>
</dbReference>
<dbReference type="InterPro" id="IPR050492">
    <property type="entry name" value="Bact_metal-bind_prot9"/>
</dbReference>
<name>A0ABW4VY72_9BACI</name>
<evidence type="ECO:0000256" key="4">
    <source>
        <dbReference type="SAM" id="MobiDB-lite"/>
    </source>
</evidence>
<comment type="similarity">
    <text evidence="3">Belongs to the bacterial solute-binding protein 9 family.</text>
</comment>
<dbReference type="InterPro" id="IPR006127">
    <property type="entry name" value="ZnuA-like"/>
</dbReference>
<gene>
    <name evidence="6" type="ORF">ACFSJF_04215</name>
</gene>
<dbReference type="RefSeq" id="WP_377555206.1">
    <property type="nucleotide sequence ID" value="NZ_JBHUHQ010000009.1"/>
</dbReference>
<keyword evidence="1 3" id="KW-0813">Transport</keyword>
<keyword evidence="7" id="KW-1185">Reference proteome</keyword>
<evidence type="ECO:0000313" key="7">
    <source>
        <dbReference type="Proteomes" id="UP001597383"/>
    </source>
</evidence>
<proteinExistence type="inferred from homology"/>
<dbReference type="PANTHER" id="PTHR42953:SF8">
    <property type="entry name" value="ZINT DOMAIN-CONTAINING PROTEIN"/>
    <property type="match status" value="1"/>
</dbReference>
<dbReference type="PANTHER" id="PTHR42953">
    <property type="entry name" value="HIGH-AFFINITY ZINC UPTAKE SYSTEM PROTEIN ZNUA-RELATED"/>
    <property type="match status" value="1"/>
</dbReference>
<feature type="chain" id="PRO_5047069754" evidence="5">
    <location>
        <begin position="20"/>
        <end position="394"/>
    </location>
</feature>
<dbReference type="SUPFAM" id="SSF53807">
    <property type="entry name" value="Helical backbone' metal receptor"/>
    <property type="match status" value="1"/>
</dbReference>